<protein>
    <recommendedName>
        <fullName evidence="2">non-specific serine/threonine protein kinase</fullName>
        <ecNumber evidence="2">2.7.11.1</ecNumber>
    </recommendedName>
</protein>
<comment type="subcellular location">
    <subcellularLocation>
        <location evidence="1">Membrane</location>
        <topology evidence="1">Single-pass membrane protein</topology>
    </subcellularLocation>
</comment>
<dbReference type="GO" id="GO:0004674">
    <property type="term" value="F:protein serine/threonine kinase activity"/>
    <property type="evidence" value="ECO:0007669"/>
    <property type="project" value="UniProtKB-KW"/>
</dbReference>
<dbReference type="InterPro" id="IPR011009">
    <property type="entry name" value="Kinase-like_dom_sf"/>
</dbReference>
<dbReference type="SUPFAM" id="SSF56112">
    <property type="entry name" value="Protein kinase-like (PK-like)"/>
    <property type="match status" value="1"/>
</dbReference>
<feature type="domain" description="Protein kinase" evidence="14">
    <location>
        <begin position="1"/>
        <end position="93"/>
    </location>
</feature>
<keyword evidence="16" id="KW-1185">Reference proteome</keyword>
<dbReference type="FunFam" id="1.10.510.10:FF:001023">
    <property type="entry name" value="Os07g0541700 protein"/>
    <property type="match status" value="1"/>
</dbReference>
<dbReference type="EC" id="2.7.11.1" evidence="2"/>
<evidence type="ECO:0000256" key="8">
    <source>
        <dbReference type="ARBA" id="ARBA00022777"/>
    </source>
</evidence>
<keyword evidence="9" id="KW-0067">ATP-binding</keyword>
<evidence type="ECO:0000256" key="1">
    <source>
        <dbReference type="ARBA" id="ARBA00004167"/>
    </source>
</evidence>
<keyword evidence="15" id="KW-0430">Lectin</keyword>
<dbReference type="GO" id="GO:0005524">
    <property type="term" value="F:ATP binding"/>
    <property type="evidence" value="ECO:0007669"/>
    <property type="project" value="UniProtKB-KW"/>
</dbReference>
<accession>A0A833QV58</accession>
<evidence type="ECO:0000256" key="4">
    <source>
        <dbReference type="ARBA" id="ARBA00022679"/>
    </source>
</evidence>
<sequence length="93" mass="10399">MVGIARGLTYLHEECRDCIIHCDIKPGNILLDANFCPKVADFGMAKLLGRDFSRALTTMRGTIGYLGPEWICGRPITKKTDVYSFGMVLFEII</sequence>
<keyword evidence="3" id="KW-0723">Serine/threonine-protein kinase</keyword>
<evidence type="ECO:0000256" key="10">
    <source>
        <dbReference type="ARBA" id="ARBA00022989"/>
    </source>
</evidence>
<evidence type="ECO:0000259" key="14">
    <source>
        <dbReference type="PROSITE" id="PS50011"/>
    </source>
</evidence>
<dbReference type="Pfam" id="PF00069">
    <property type="entry name" value="Pkinase"/>
    <property type="match status" value="1"/>
</dbReference>
<name>A0A833QV58_9POAL</name>
<keyword evidence="15" id="KW-0675">Receptor</keyword>
<dbReference type="Proteomes" id="UP000623129">
    <property type="component" value="Unassembled WGS sequence"/>
</dbReference>
<comment type="catalytic activity">
    <reaction evidence="12">
        <text>L-threonyl-[protein] + ATP = O-phospho-L-threonyl-[protein] + ADP + H(+)</text>
        <dbReference type="Rhea" id="RHEA:46608"/>
        <dbReference type="Rhea" id="RHEA-COMP:11060"/>
        <dbReference type="Rhea" id="RHEA-COMP:11605"/>
        <dbReference type="ChEBI" id="CHEBI:15378"/>
        <dbReference type="ChEBI" id="CHEBI:30013"/>
        <dbReference type="ChEBI" id="CHEBI:30616"/>
        <dbReference type="ChEBI" id="CHEBI:61977"/>
        <dbReference type="ChEBI" id="CHEBI:456216"/>
        <dbReference type="EC" id="2.7.11.1"/>
    </reaction>
</comment>
<evidence type="ECO:0000256" key="7">
    <source>
        <dbReference type="ARBA" id="ARBA00022741"/>
    </source>
</evidence>
<evidence type="ECO:0000313" key="16">
    <source>
        <dbReference type="Proteomes" id="UP000623129"/>
    </source>
</evidence>
<dbReference type="PANTHER" id="PTHR47974:SF19">
    <property type="entry name" value="RECEPTOR-LIKE SERINE_THREONINE-PROTEIN KINASE"/>
    <property type="match status" value="1"/>
</dbReference>
<evidence type="ECO:0000256" key="13">
    <source>
        <dbReference type="ARBA" id="ARBA00048679"/>
    </source>
</evidence>
<dbReference type="OrthoDB" id="5857966at2759"/>
<dbReference type="GO" id="GO:0016020">
    <property type="term" value="C:membrane"/>
    <property type="evidence" value="ECO:0007669"/>
    <property type="project" value="UniProtKB-SubCell"/>
</dbReference>
<keyword evidence="11" id="KW-0472">Membrane</keyword>
<proteinExistence type="predicted"/>
<dbReference type="InterPro" id="IPR000719">
    <property type="entry name" value="Prot_kinase_dom"/>
</dbReference>
<evidence type="ECO:0000256" key="2">
    <source>
        <dbReference type="ARBA" id="ARBA00012513"/>
    </source>
</evidence>
<keyword evidence="5" id="KW-0812">Transmembrane</keyword>
<keyword evidence="6" id="KW-0732">Signal</keyword>
<gene>
    <name evidence="15" type="ORF">FCM35_KLT06423</name>
</gene>
<dbReference type="GO" id="GO:0030246">
    <property type="term" value="F:carbohydrate binding"/>
    <property type="evidence" value="ECO:0007669"/>
    <property type="project" value="UniProtKB-KW"/>
</dbReference>
<comment type="caution">
    <text evidence="15">The sequence shown here is derived from an EMBL/GenBank/DDBJ whole genome shotgun (WGS) entry which is preliminary data.</text>
</comment>
<dbReference type="PROSITE" id="PS50011">
    <property type="entry name" value="PROTEIN_KINASE_DOM"/>
    <property type="match status" value="1"/>
</dbReference>
<evidence type="ECO:0000256" key="3">
    <source>
        <dbReference type="ARBA" id="ARBA00022527"/>
    </source>
</evidence>
<keyword evidence="4" id="KW-0808">Transferase</keyword>
<comment type="catalytic activity">
    <reaction evidence="13">
        <text>L-seryl-[protein] + ATP = O-phospho-L-seryl-[protein] + ADP + H(+)</text>
        <dbReference type="Rhea" id="RHEA:17989"/>
        <dbReference type="Rhea" id="RHEA-COMP:9863"/>
        <dbReference type="Rhea" id="RHEA-COMP:11604"/>
        <dbReference type="ChEBI" id="CHEBI:15378"/>
        <dbReference type="ChEBI" id="CHEBI:29999"/>
        <dbReference type="ChEBI" id="CHEBI:30616"/>
        <dbReference type="ChEBI" id="CHEBI:83421"/>
        <dbReference type="ChEBI" id="CHEBI:456216"/>
        <dbReference type="EC" id="2.7.11.1"/>
    </reaction>
</comment>
<evidence type="ECO:0000256" key="5">
    <source>
        <dbReference type="ARBA" id="ARBA00022692"/>
    </source>
</evidence>
<keyword evidence="10" id="KW-1133">Transmembrane helix</keyword>
<evidence type="ECO:0000313" key="15">
    <source>
        <dbReference type="EMBL" id="KAF3327817.1"/>
    </source>
</evidence>
<dbReference type="EMBL" id="SWLB01000016">
    <property type="protein sequence ID" value="KAF3327817.1"/>
    <property type="molecule type" value="Genomic_DNA"/>
</dbReference>
<evidence type="ECO:0000256" key="9">
    <source>
        <dbReference type="ARBA" id="ARBA00022840"/>
    </source>
</evidence>
<evidence type="ECO:0000256" key="6">
    <source>
        <dbReference type="ARBA" id="ARBA00022729"/>
    </source>
</evidence>
<dbReference type="PROSITE" id="PS00108">
    <property type="entry name" value="PROTEIN_KINASE_ST"/>
    <property type="match status" value="1"/>
</dbReference>
<dbReference type="InterPro" id="IPR008271">
    <property type="entry name" value="Ser/Thr_kinase_AS"/>
</dbReference>
<evidence type="ECO:0000256" key="12">
    <source>
        <dbReference type="ARBA" id="ARBA00047899"/>
    </source>
</evidence>
<keyword evidence="7" id="KW-0547">Nucleotide-binding</keyword>
<organism evidence="15 16">
    <name type="scientific">Carex littledalei</name>
    <dbReference type="NCBI Taxonomy" id="544730"/>
    <lineage>
        <taxon>Eukaryota</taxon>
        <taxon>Viridiplantae</taxon>
        <taxon>Streptophyta</taxon>
        <taxon>Embryophyta</taxon>
        <taxon>Tracheophyta</taxon>
        <taxon>Spermatophyta</taxon>
        <taxon>Magnoliopsida</taxon>
        <taxon>Liliopsida</taxon>
        <taxon>Poales</taxon>
        <taxon>Cyperaceae</taxon>
        <taxon>Cyperoideae</taxon>
        <taxon>Cariceae</taxon>
        <taxon>Carex</taxon>
        <taxon>Carex subgen. Euthyceras</taxon>
    </lineage>
</organism>
<evidence type="ECO:0000256" key="11">
    <source>
        <dbReference type="ARBA" id="ARBA00023136"/>
    </source>
</evidence>
<keyword evidence="8 15" id="KW-0418">Kinase</keyword>
<dbReference type="Gene3D" id="1.10.510.10">
    <property type="entry name" value="Transferase(Phosphotransferase) domain 1"/>
    <property type="match status" value="1"/>
</dbReference>
<dbReference type="AlphaFoldDB" id="A0A833QV58"/>
<dbReference type="PANTHER" id="PTHR47974">
    <property type="entry name" value="OS07G0415500 PROTEIN"/>
    <property type="match status" value="1"/>
</dbReference>
<reference evidence="15" key="1">
    <citation type="submission" date="2020-01" db="EMBL/GenBank/DDBJ databases">
        <title>Genome sequence of Kobresia littledalei, the first chromosome-level genome in the family Cyperaceae.</title>
        <authorList>
            <person name="Qu G."/>
        </authorList>
    </citation>
    <scope>NUCLEOTIDE SEQUENCE</scope>
    <source>
        <strain evidence="15">C.B.Clarke</strain>
        <tissue evidence="15">Leaf</tissue>
    </source>
</reference>